<keyword evidence="6" id="KW-0418">Kinase</keyword>
<dbReference type="RefSeq" id="WP_073298130.1">
    <property type="nucleotide sequence ID" value="NZ_FQUF01000019.1"/>
</dbReference>
<evidence type="ECO:0000259" key="8">
    <source>
        <dbReference type="PROSITE" id="PS51093"/>
    </source>
</evidence>
<dbReference type="Gene3D" id="2.70.70.10">
    <property type="entry name" value="Glucose Permease (Domain IIA)"/>
    <property type="match status" value="1"/>
</dbReference>
<evidence type="ECO:0000313" key="9">
    <source>
        <dbReference type="EMBL" id="SHE89515.1"/>
    </source>
</evidence>
<evidence type="ECO:0000256" key="1">
    <source>
        <dbReference type="ARBA" id="ARBA00004496"/>
    </source>
</evidence>
<feature type="domain" description="PTS EIIA type-1" evidence="8">
    <location>
        <begin position="42"/>
        <end position="146"/>
    </location>
</feature>
<dbReference type="NCBIfam" id="TIGR00830">
    <property type="entry name" value="PTBA"/>
    <property type="match status" value="1"/>
</dbReference>
<dbReference type="InterPro" id="IPR050890">
    <property type="entry name" value="PTS_EIIA_component"/>
</dbReference>
<evidence type="ECO:0000313" key="10">
    <source>
        <dbReference type="Proteomes" id="UP000184128"/>
    </source>
</evidence>
<keyword evidence="3" id="KW-0762">Sugar transport</keyword>
<feature type="compositionally biased region" description="Basic and acidic residues" evidence="7">
    <location>
        <begin position="1"/>
        <end position="16"/>
    </location>
</feature>
<dbReference type="PANTHER" id="PTHR45008:SF1">
    <property type="entry name" value="PTS SYSTEM GLUCOSE-SPECIFIC EIIA COMPONENT"/>
    <property type="match status" value="1"/>
</dbReference>
<gene>
    <name evidence="9" type="ORF">SAMN02745249_01382</name>
</gene>
<name>A0A1M4X7Y7_9LACT</name>
<feature type="region of interest" description="Disordered" evidence="7">
    <location>
        <begin position="1"/>
        <end position="22"/>
    </location>
</feature>
<evidence type="ECO:0000256" key="6">
    <source>
        <dbReference type="ARBA" id="ARBA00022777"/>
    </source>
</evidence>
<evidence type="ECO:0000256" key="7">
    <source>
        <dbReference type="SAM" id="MobiDB-lite"/>
    </source>
</evidence>
<dbReference type="OrthoDB" id="9769191at2"/>
<dbReference type="InterPro" id="IPR011055">
    <property type="entry name" value="Dup_hybrid_motif"/>
</dbReference>
<dbReference type="STRING" id="1121025.SAMN02745249_01382"/>
<dbReference type="AlphaFoldDB" id="A0A1M4X7Y7"/>
<evidence type="ECO:0000256" key="4">
    <source>
        <dbReference type="ARBA" id="ARBA00022679"/>
    </source>
</evidence>
<dbReference type="SUPFAM" id="SSF51261">
    <property type="entry name" value="Duplicated hybrid motif"/>
    <property type="match status" value="1"/>
</dbReference>
<organism evidence="9 10">
    <name type="scientific">Atopostipes suicloacalis DSM 15692</name>
    <dbReference type="NCBI Taxonomy" id="1121025"/>
    <lineage>
        <taxon>Bacteria</taxon>
        <taxon>Bacillati</taxon>
        <taxon>Bacillota</taxon>
        <taxon>Bacilli</taxon>
        <taxon>Lactobacillales</taxon>
        <taxon>Carnobacteriaceae</taxon>
        <taxon>Atopostipes</taxon>
    </lineage>
</organism>
<reference evidence="9 10" key="1">
    <citation type="submission" date="2016-11" db="EMBL/GenBank/DDBJ databases">
        <authorList>
            <person name="Jaros S."/>
            <person name="Januszkiewicz K."/>
            <person name="Wedrychowicz H."/>
        </authorList>
    </citation>
    <scope>NUCLEOTIDE SEQUENCE [LARGE SCALE GENOMIC DNA]</scope>
    <source>
        <strain evidence="9 10">DSM 15692</strain>
    </source>
</reference>
<dbReference type="GO" id="GO:0016301">
    <property type="term" value="F:kinase activity"/>
    <property type="evidence" value="ECO:0007669"/>
    <property type="project" value="UniProtKB-KW"/>
</dbReference>
<keyword evidence="2" id="KW-0813">Transport</keyword>
<proteinExistence type="predicted"/>
<dbReference type="PROSITE" id="PS51093">
    <property type="entry name" value="PTS_EIIA_TYPE_1"/>
    <property type="match status" value="1"/>
</dbReference>
<sequence>MTKENNKQQHSKKQEADQDNDMVLELPSVVDGEIIPIEEIEDPIFADKIIGEGFGVRPTGKTIYSPVDGKVEQIASTKHAIYLSTSNNIKLLIHIGLDTIELKGKGFTSNIKKDMIIHRGDKLVEIEPKYIIDEGYNPVVAVVLLNRLNNTEVSVYPTKEAIGNETIAFKIEMK</sequence>
<dbReference type="GO" id="GO:0005737">
    <property type="term" value="C:cytoplasm"/>
    <property type="evidence" value="ECO:0007669"/>
    <property type="project" value="UniProtKB-SubCell"/>
</dbReference>
<evidence type="ECO:0000256" key="2">
    <source>
        <dbReference type="ARBA" id="ARBA00022448"/>
    </source>
</evidence>
<evidence type="ECO:0000256" key="5">
    <source>
        <dbReference type="ARBA" id="ARBA00022683"/>
    </source>
</evidence>
<dbReference type="InterPro" id="IPR001127">
    <property type="entry name" value="PTS_EIIA_1_perm"/>
</dbReference>
<comment type="subcellular location">
    <subcellularLocation>
        <location evidence="1">Cytoplasm</location>
    </subcellularLocation>
</comment>
<dbReference type="PANTHER" id="PTHR45008">
    <property type="entry name" value="PTS SYSTEM GLUCOSE-SPECIFIC EIIA COMPONENT"/>
    <property type="match status" value="1"/>
</dbReference>
<dbReference type="GO" id="GO:0009401">
    <property type="term" value="P:phosphoenolpyruvate-dependent sugar phosphotransferase system"/>
    <property type="evidence" value="ECO:0007669"/>
    <property type="project" value="UniProtKB-KW"/>
</dbReference>
<dbReference type="Proteomes" id="UP000184128">
    <property type="component" value="Unassembled WGS sequence"/>
</dbReference>
<accession>A0A1M4X7Y7</accession>
<keyword evidence="4" id="KW-0808">Transferase</keyword>
<keyword evidence="5" id="KW-0598">Phosphotransferase system</keyword>
<dbReference type="Pfam" id="PF00358">
    <property type="entry name" value="PTS_EIIA_1"/>
    <property type="match status" value="1"/>
</dbReference>
<keyword evidence="10" id="KW-1185">Reference proteome</keyword>
<evidence type="ECO:0000256" key="3">
    <source>
        <dbReference type="ARBA" id="ARBA00022597"/>
    </source>
</evidence>
<protein>
    <submittedName>
        <fullName evidence="9">PTS system, glucose-specific IIA component</fullName>
    </submittedName>
</protein>
<dbReference type="EMBL" id="FQUF01000019">
    <property type="protein sequence ID" value="SHE89515.1"/>
    <property type="molecule type" value="Genomic_DNA"/>
</dbReference>